<protein>
    <submittedName>
        <fullName evidence="2">Transcriptional regulator</fullName>
    </submittedName>
</protein>
<accession>A0A0P9UR45</accession>
<dbReference type="CDD" id="cd16170">
    <property type="entry name" value="MvaT_DBD"/>
    <property type="match status" value="1"/>
</dbReference>
<dbReference type="NCBIfam" id="NF041859">
    <property type="entry name" value="silencer_MvaTU"/>
    <property type="match status" value="1"/>
</dbReference>
<dbReference type="AlphaFoldDB" id="A0A0P9UR45"/>
<dbReference type="EMBL" id="LJQU01000358">
    <property type="protein sequence ID" value="KPX91693.1"/>
    <property type="molecule type" value="Genomic_DNA"/>
</dbReference>
<dbReference type="PATRIC" id="fig|34065.5.peg.1525"/>
<reference evidence="2 3" key="1">
    <citation type="submission" date="2015-09" db="EMBL/GenBank/DDBJ databases">
        <title>Genome announcement of multiple Pseudomonas syringae strains.</title>
        <authorList>
            <person name="Thakur S."/>
            <person name="Wang P.W."/>
            <person name="Gong Y."/>
            <person name="Weir B.S."/>
            <person name="Guttman D.S."/>
        </authorList>
    </citation>
    <scope>NUCLEOTIDE SEQUENCE [LARGE SCALE GENOMIC DNA]</scope>
    <source>
        <strain evidence="2 3">ICMP4331</strain>
    </source>
</reference>
<name>A0A0P9UR45_PSEA0</name>
<feature type="domain" description="MvaT DNA-binding" evidence="1">
    <location>
        <begin position="84"/>
        <end position="120"/>
    </location>
</feature>
<evidence type="ECO:0000259" key="1">
    <source>
        <dbReference type="Pfam" id="PF22055"/>
    </source>
</evidence>
<sequence length="124" mass="14395">MSRLTEYRRLEQQITEQRSRLDELRSDPRLENEMEFESKLQKLLEQHGKGLADVVDLLDPNFYGVQGGQVAVPAKRNRQAKRVKVYRNPLTGEIMESKGGNNRLLGAWKAQFGHEEVESWVRQS</sequence>
<evidence type="ECO:0000313" key="2">
    <source>
        <dbReference type="EMBL" id="KPX91693.1"/>
    </source>
</evidence>
<dbReference type="InterPro" id="IPR035616">
    <property type="entry name" value="MvaT_DBD"/>
</dbReference>
<dbReference type="Pfam" id="PF22055">
    <property type="entry name" value="MvaT_DBD"/>
    <property type="match status" value="1"/>
</dbReference>
<gene>
    <name evidence="2" type="ORF">ALO63_01081</name>
</gene>
<evidence type="ECO:0000313" key="3">
    <source>
        <dbReference type="Proteomes" id="UP000050420"/>
    </source>
</evidence>
<dbReference type="Proteomes" id="UP000050420">
    <property type="component" value="Unassembled WGS sequence"/>
</dbReference>
<organism evidence="2 3">
    <name type="scientific">Pseudomonas amygdali pv. mori</name>
    <dbReference type="NCBI Taxonomy" id="34065"/>
    <lineage>
        <taxon>Bacteria</taxon>
        <taxon>Pseudomonadati</taxon>
        <taxon>Pseudomonadota</taxon>
        <taxon>Gammaproteobacteria</taxon>
        <taxon>Pseudomonadales</taxon>
        <taxon>Pseudomonadaceae</taxon>
        <taxon>Pseudomonas</taxon>
        <taxon>Pseudomonas amygdali</taxon>
    </lineage>
</organism>
<proteinExistence type="predicted"/>
<comment type="caution">
    <text evidence="2">The sequence shown here is derived from an EMBL/GenBank/DDBJ whole genome shotgun (WGS) entry which is preliminary data.</text>
</comment>